<dbReference type="SUPFAM" id="SSF56176">
    <property type="entry name" value="FAD-binding/transporter-associated domain-like"/>
    <property type="match status" value="1"/>
</dbReference>
<dbReference type="EMBL" id="VTZN01000061">
    <property type="protein sequence ID" value="KAA1250016.1"/>
    <property type="molecule type" value="Genomic_DNA"/>
</dbReference>
<keyword evidence="4" id="KW-1185">Reference proteome</keyword>
<dbReference type="Gene3D" id="3.30.70.2520">
    <property type="match status" value="1"/>
</dbReference>
<dbReference type="RefSeq" id="WP_149654141.1">
    <property type="nucleotide sequence ID" value="NZ_VTZN01000061.1"/>
</dbReference>
<proteinExistence type="predicted"/>
<gene>
    <name evidence="3" type="ORF">F0Q45_11840</name>
</gene>
<evidence type="ECO:0000313" key="3">
    <source>
        <dbReference type="EMBL" id="KAA1250016.1"/>
    </source>
</evidence>
<feature type="domain" description="FAD-binding PCMH-type" evidence="2">
    <location>
        <begin position="22"/>
        <end position="186"/>
    </location>
</feature>
<name>A0A5B1BNN4_MYCSI</name>
<dbReference type="Gene3D" id="1.10.45.10">
    <property type="entry name" value="Vanillyl-alcohol Oxidase, Chain A, domain 4"/>
    <property type="match status" value="1"/>
</dbReference>
<dbReference type="Gene3D" id="3.30.43.10">
    <property type="entry name" value="Uridine Diphospho-n-acetylenolpyruvylglucosamine Reductase, domain 2"/>
    <property type="match status" value="1"/>
</dbReference>
<sequence length="424" mass="46226">MPQSQTDAQARKAEVSNWAGNVTFSPEHIHRPASIPELQEIVAAASRARALGSGHSFNRIAVTTGDLIVVDRLPLVMDIDRPRMSVDVSAGTRYGELAAHLHRNGLALNNLGSLPHISVAGACATATHGSGNSNRALSDAVTSVTLVNADGELITWSEGDPDFAGATVSLGSLGIVTSLRLKLCPTFDVEQHVYNGLSWSALLAHFDSITASAYSVSIFSGFNEANRIWIKRRCGDPHDDLAYAAVRPARAPQHPLAGLPATNCTDQLGVAGPWHQRLPHFRTDFRPATGDELQSEYLLPKAHAVAALEALHRVRARFAPGLLICEIRTVAADECWLSPSYHRDSVAIHFTWRPDMSAVTPVLADVEDVLAPFDPRPHWGKLFTIGADRLRASYARWSDFERLIRTVDSGEKFRNDLINNCFSR</sequence>
<evidence type="ECO:0000259" key="2">
    <source>
        <dbReference type="PROSITE" id="PS51387"/>
    </source>
</evidence>
<accession>A0A5B1BNN4</accession>
<dbReference type="OrthoDB" id="9800184at2"/>
<dbReference type="PROSITE" id="PS51387">
    <property type="entry name" value="FAD_PCMH"/>
    <property type="match status" value="1"/>
</dbReference>
<evidence type="ECO:0000313" key="4">
    <source>
        <dbReference type="Proteomes" id="UP000324701"/>
    </source>
</evidence>
<dbReference type="PANTHER" id="PTHR43762:SF1">
    <property type="entry name" value="D-ARABINONO-1,4-LACTONE OXIDASE"/>
    <property type="match status" value="1"/>
</dbReference>
<keyword evidence="1" id="KW-0560">Oxidoreductase</keyword>
<dbReference type="GO" id="GO:0080049">
    <property type="term" value="F:L-gulono-1,4-lactone dehydrogenase activity"/>
    <property type="evidence" value="ECO:0007669"/>
    <property type="project" value="TreeGrafter"/>
</dbReference>
<dbReference type="InterPro" id="IPR010031">
    <property type="entry name" value="FAD_lactone_oxidase-like"/>
</dbReference>
<dbReference type="InterPro" id="IPR006094">
    <property type="entry name" value="Oxid_FAD_bind_N"/>
</dbReference>
<dbReference type="AlphaFoldDB" id="A0A5B1BNN4"/>
<reference evidence="3 4" key="1">
    <citation type="submission" date="2019-09" db="EMBL/GenBank/DDBJ databases">
        <title>Report of infection by Mycobacterium simiae a patient suffering from pulmonary tuberculosis.</title>
        <authorList>
            <person name="Mohanty P.S."/>
            <person name="Bansal A.K."/>
            <person name="Singh H."/>
            <person name="Sharma S."/>
            <person name="Patil S.A."/>
            <person name="Upadhaya P."/>
            <person name="Singh P.K."/>
            <person name="Kumar D."/>
            <person name="Kumar S."/>
            <person name="Singh R.K."/>
            <person name="Chaudhary B."/>
        </authorList>
    </citation>
    <scope>NUCLEOTIDE SEQUENCE [LARGE SCALE GENOMIC DNA]</scope>
    <source>
        <strain evidence="3 4">JAL-560-SIM</strain>
    </source>
</reference>
<comment type="caution">
    <text evidence="3">The sequence shown here is derived from an EMBL/GenBank/DDBJ whole genome shotgun (WGS) entry which is preliminary data.</text>
</comment>
<dbReference type="GO" id="GO:0003885">
    <property type="term" value="F:D-arabinono-1,4-lactone oxidase activity"/>
    <property type="evidence" value="ECO:0007669"/>
    <property type="project" value="InterPro"/>
</dbReference>
<dbReference type="InterPro" id="IPR016171">
    <property type="entry name" value="Vanillyl_alc_oxidase_C-sub2"/>
</dbReference>
<protein>
    <submittedName>
        <fullName evidence="3">FAD-binding protein</fullName>
    </submittedName>
</protein>
<evidence type="ECO:0000256" key="1">
    <source>
        <dbReference type="ARBA" id="ARBA00023002"/>
    </source>
</evidence>
<dbReference type="InterPro" id="IPR016169">
    <property type="entry name" value="FAD-bd_PCMH_sub2"/>
</dbReference>
<dbReference type="GO" id="GO:0071949">
    <property type="term" value="F:FAD binding"/>
    <property type="evidence" value="ECO:0007669"/>
    <property type="project" value="InterPro"/>
</dbReference>
<dbReference type="Gene3D" id="3.30.70.2530">
    <property type="match status" value="1"/>
</dbReference>
<dbReference type="InterPro" id="IPR036318">
    <property type="entry name" value="FAD-bd_PCMH-like_sf"/>
</dbReference>
<dbReference type="GO" id="GO:0016020">
    <property type="term" value="C:membrane"/>
    <property type="evidence" value="ECO:0007669"/>
    <property type="project" value="InterPro"/>
</dbReference>
<dbReference type="PANTHER" id="PTHR43762">
    <property type="entry name" value="L-GULONOLACTONE OXIDASE"/>
    <property type="match status" value="1"/>
</dbReference>
<organism evidence="3 4">
    <name type="scientific">Mycobacterium simiae</name>
    <name type="common">Mycobacterium habana</name>
    <dbReference type="NCBI Taxonomy" id="1784"/>
    <lineage>
        <taxon>Bacteria</taxon>
        <taxon>Bacillati</taxon>
        <taxon>Actinomycetota</taxon>
        <taxon>Actinomycetes</taxon>
        <taxon>Mycobacteriales</taxon>
        <taxon>Mycobacteriaceae</taxon>
        <taxon>Mycobacterium</taxon>
        <taxon>Mycobacterium simiae complex</taxon>
    </lineage>
</organism>
<dbReference type="InterPro" id="IPR007173">
    <property type="entry name" value="ALO_C"/>
</dbReference>
<dbReference type="InterPro" id="IPR016167">
    <property type="entry name" value="FAD-bd_PCMH_sub1"/>
</dbReference>
<dbReference type="InterPro" id="IPR016166">
    <property type="entry name" value="FAD-bd_PCMH"/>
</dbReference>
<dbReference type="Pfam" id="PF04030">
    <property type="entry name" value="ALO"/>
    <property type="match status" value="1"/>
</dbReference>
<dbReference type="Proteomes" id="UP000324701">
    <property type="component" value="Unassembled WGS sequence"/>
</dbReference>
<dbReference type="PIRSF" id="PIRSF000136">
    <property type="entry name" value="LGO_GLO"/>
    <property type="match status" value="1"/>
</dbReference>
<dbReference type="Gene3D" id="3.30.465.10">
    <property type="match status" value="1"/>
</dbReference>
<dbReference type="Pfam" id="PF01565">
    <property type="entry name" value="FAD_binding_4"/>
    <property type="match status" value="1"/>
</dbReference>